<protein>
    <recommendedName>
        <fullName evidence="3">MarR family transcriptional regulator</fullName>
    </recommendedName>
</protein>
<gene>
    <name evidence="1" type="ORF">FYC77_10175</name>
</gene>
<accession>A0A5D5AJX7</accession>
<comment type="caution">
    <text evidence="1">The sequence shown here is derived from an EMBL/GenBank/DDBJ whole genome shotgun (WGS) entry which is preliminary data.</text>
</comment>
<dbReference type="EMBL" id="VTAW01000011">
    <property type="protein sequence ID" value="TYT62059.1"/>
    <property type="molecule type" value="Genomic_DNA"/>
</dbReference>
<evidence type="ECO:0008006" key="3">
    <source>
        <dbReference type="Google" id="ProtNLM"/>
    </source>
</evidence>
<dbReference type="RefSeq" id="WP_149081396.1">
    <property type="nucleotide sequence ID" value="NZ_VTAW01000011.1"/>
</dbReference>
<keyword evidence="2" id="KW-1185">Reference proteome</keyword>
<dbReference type="Proteomes" id="UP000324104">
    <property type="component" value="Unassembled WGS sequence"/>
</dbReference>
<dbReference type="AlphaFoldDB" id="A0A5D5AJX7"/>
<evidence type="ECO:0000313" key="1">
    <source>
        <dbReference type="EMBL" id="TYT62059.1"/>
    </source>
</evidence>
<name>A0A5D5AJX7_9EURY</name>
<organism evidence="1 2">
    <name type="scientific">Natrialba swarupiae</name>
    <dbReference type="NCBI Taxonomy" id="2448032"/>
    <lineage>
        <taxon>Archaea</taxon>
        <taxon>Methanobacteriati</taxon>
        <taxon>Methanobacteriota</taxon>
        <taxon>Stenosarchaea group</taxon>
        <taxon>Halobacteria</taxon>
        <taxon>Halobacteriales</taxon>
        <taxon>Natrialbaceae</taxon>
        <taxon>Natrialba</taxon>
    </lineage>
</organism>
<proteinExistence type="predicted"/>
<evidence type="ECO:0000313" key="2">
    <source>
        <dbReference type="Proteomes" id="UP000324104"/>
    </source>
</evidence>
<reference evidence="1 2" key="1">
    <citation type="submission" date="2019-08" db="EMBL/GenBank/DDBJ databases">
        <title>Archaea genome.</title>
        <authorList>
            <person name="Kajale S."/>
            <person name="Shouche Y."/>
            <person name="Deshpande N."/>
            <person name="Sharma A."/>
        </authorList>
    </citation>
    <scope>NUCLEOTIDE SEQUENCE [LARGE SCALE GENOMIC DNA]</scope>
    <source>
        <strain evidence="1 2">ESP3B_9</strain>
    </source>
</reference>
<sequence length="96" mass="10801">MCRELKREPSWVAAIRLAFLRGRVDVESVVEEANLVPGKERTVRDVLETMARRGVLEETDADGAYVPGPVLLESDRYDLNFERASDGGAHRWRSTG</sequence>